<dbReference type="EMBL" id="CP034563">
    <property type="protein sequence ID" value="AZQ64864.1"/>
    <property type="molecule type" value="Genomic_DNA"/>
</dbReference>
<dbReference type="KEGG" id="fll:EI427_21810"/>
<evidence type="ECO:0000313" key="1">
    <source>
        <dbReference type="EMBL" id="AZQ64864.1"/>
    </source>
</evidence>
<dbReference type="OrthoDB" id="9838080at2"/>
<organism evidence="1 2">
    <name type="scientific">Flammeovirga pectinis</name>
    <dbReference type="NCBI Taxonomy" id="2494373"/>
    <lineage>
        <taxon>Bacteria</taxon>
        <taxon>Pseudomonadati</taxon>
        <taxon>Bacteroidota</taxon>
        <taxon>Cytophagia</taxon>
        <taxon>Cytophagales</taxon>
        <taxon>Flammeovirgaceae</taxon>
        <taxon>Flammeovirga</taxon>
    </lineage>
</organism>
<dbReference type="AlphaFoldDB" id="A0A3Q9FPZ7"/>
<proteinExistence type="predicted"/>
<name>A0A3Q9FPZ7_9BACT</name>
<accession>A0A3Q9FPZ7</accession>
<gene>
    <name evidence="1" type="ORF">EI427_21810</name>
</gene>
<dbReference type="Proteomes" id="UP000267268">
    <property type="component" value="Chromosome 2"/>
</dbReference>
<keyword evidence="2" id="KW-1185">Reference proteome</keyword>
<sequence>MKKRPTGKTIGGRAFGTKKISKAEELRGVQDVIVDKFDRLARSRKDLELDKRLGKEIRAYLSKRRERKMPVDQKMLKQYIVQLKRKMLQEITFKK</sequence>
<protein>
    <submittedName>
        <fullName evidence="1">Uncharacterized protein</fullName>
    </submittedName>
</protein>
<dbReference type="RefSeq" id="WP_126619005.1">
    <property type="nucleotide sequence ID" value="NZ_CP034563.1"/>
</dbReference>
<evidence type="ECO:0000313" key="2">
    <source>
        <dbReference type="Proteomes" id="UP000267268"/>
    </source>
</evidence>
<reference evidence="1 2" key="1">
    <citation type="submission" date="2018-12" db="EMBL/GenBank/DDBJ databases">
        <title>Flammeovirga pectinis sp. nov., isolated from the gut of the Korean scallop, Patinopecten yessoensis.</title>
        <authorList>
            <person name="Bae J.-W."/>
            <person name="Jeong Y.-S."/>
            <person name="Kang W."/>
        </authorList>
    </citation>
    <scope>NUCLEOTIDE SEQUENCE [LARGE SCALE GENOMIC DNA]</scope>
    <source>
        <strain evidence="1 2">L12M1</strain>
    </source>
</reference>